<dbReference type="EMBL" id="MG696114">
    <property type="protein sequence ID" value="AUM58394.1"/>
    <property type="molecule type" value="Genomic_DNA"/>
</dbReference>
<dbReference type="Proteomes" id="UP000240538">
    <property type="component" value="Segment"/>
</dbReference>
<proteinExistence type="predicted"/>
<name>A0A2I6PF96_9CAUD</name>
<protein>
    <submittedName>
        <fullName evidence="1">Putative major virion structural protein</fullName>
    </submittedName>
</protein>
<evidence type="ECO:0000313" key="1">
    <source>
        <dbReference type="EMBL" id="AUM58394.1"/>
    </source>
</evidence>
<evidence type="ECO:0000313" key="2">
    <source>
        <dbReference type="Proteomes" id="UP000240538"/>
    </source>
</evidence>
<gene>
    <name evidence="1" type="ORF">phiP43_036</name>
</gene>
<accession>A0A2I6PF96</accession>
<organism evidence="1 2">
    <name type="scientific">Proteus phage phiP4-3</name>
    <dbReference type="NCBI Taxonomy" id="2065203"/>
    <lineage>
        <taxon>Viruses</taxon>
        <taxon>Duplodnaviria</taxon>
        <taxon>Heunggongvirae</taxon>
        <taxon>Uroviricota</taxon>
        <taxon>Caudoviricetes</taxon>
        <taxon>Pantevenvirales</taxon>
        <taxon>Straboviridae</taxon>
        <taxon>Bragavirus</taxon>
        <taxon>Bragavirus p43</taxon>
    </lineage>
</organism>
<sequence length="95" mass="11520">MRVLPRIDTDFDKGRAFGCLKIENLNDLETWFLKTAYRRKNGFTLVLELYSGLSYITCEDFRIDDDFERFKQFLENTKTIFQKIKERYKEENESN</sequence>
<reference evidence="1 2" key="1">
    <citation type="submission" date="2017-12" db="EMBL/GenBank/DDBJ databases">
        <title>Complete genome sequence and characterization of bacteriophage phiP4-3 infecting Proteus pennea.</title>
        <authorList>
            <person name="He Y."/>
            <person name="Yang H."/>
        </authorList>
    </citation>
    <scope>NUCLEOTIDE SEQUENCE [LARGE SCALE GENOMIC DNA]</scope>
</reference>
<keyword evidence="2" id="KW-1185">Reference proteome</keyword>